<dbReference type="Gene3D" id="3.30.200.20">
    <property type="entry name" value="Phosphorylase Kinase, domain 1"/>
    <property type="match status" value="1"/>
</dbReference>
<dbReference type="STRING" id="1157962.A0A250X498"/>
<organism evidence="4 5">
    <name type="scientific">Chlamydomonas eustigma</name>
    <dbReference type="NCBI Taxonomy" id="1157962"/>
    <lineage>
        <taxon>Eukaryota</taxon>
        <taxon>Viridiplantae</taxon>
        <taxon>Chlorophyta</taxon>
        <taxon>core chlorophytes</taxon>
        <taxon>Chlorophyceae</taxon>
        <taxon>CS clade</taxon>
        <taxon>Chlamydomonadales</taxon>
        <taxon>Chlamydomonadaceae</taxon>
        <taxon>Chlamydomonas</taxon>
    </lineage>
</organism>
<dbReference type="PANTHER" id="PTHR44329:SF214">
    <property type="entry name" value="PROTEIN KINASE DOMAIN-CONTAINING PROTEIN"/>
    <property type="match status" value="1"/>
</dbReference>
<dbReference type="GO" id="GO:0005524">
    <property type="term" value="F:ATP binding"/>
    <property type="evidence" value="ECO:0007669"/>
    <property type="project" value="UniProtKB-UniRule"/>
</dbReference>
<feature type="binding site" evidence="1">
    <location>
        <position position="91"/>
    </location>
    <ligand>
        <name>ATP</name>
        <dbReference type="ChEBI" id="CHEBI:30616"/>
    </ligand>
</feature>
<dbReference type="Gene3D" id="1.10.510.10">
    <property type="entry name" value="Transferase(Phosphotransferase) domain 1"/>
    <property type="match status" value="1"/>
</dbReference>
<dbReference type="Proteomes" id="UP000232323">
    <property type="component" value="Unassembled WGS sequence"/>
</dbReference>
<evidence type="ECO:0000256" key="2">
    <source>
        <dbReference type="SAM" id="MobiDB-lite"/>
    </source>
</evidence>
<dbReference type="InterPro" id="IPR017441">
    <property type="entry name" value="Protein_kinase_ATP_BS"/>
</dbReference>
<dbReference type="EMBL" id="BEGY01000028">
    <property type="protein sequence ID" value="GAX77891.1"/>
    <property type="molecule type" value="Genomic_DNA"/>
</dbReference>
<evidence type="ECO:0000313" key="5">
    <source>
        <dbReference type="Proteomes" id="UP000232323"/>
    </source>
</evidence>
<protein>
    <recommendedName>
        <fullName evidence="3">Protein kinase domain-containing protein</fullName>
    </recommendedName>
</protein>
<dbReference type="OrthoDB" id="548589at2759"/>
<feature type="region of interest" description="Disordered" evidence="2">
    <location>
        <begin position="375"/>
        <end position="428"/>
    </location>
</feature>
<sequence>MALLRRQHELIQCLGKVHQAAGGTAGHVSKRRTSGAMSAMSTALLLDSVRLHMTDGGGSDSEHIELQEMLGQGSFGQVYKGLWRDTVVAVKIMVMPNQMSDNEKRNRMAIMEAAISSSLSHPNIVQTYTYSMKPVQDQGGTGSVSGSNSVAVPGMKLNDELLDTPGKFTGLEVHLVLEYCDYGSLQRALRLGVFKDIQTDVSNYLAVLRWLLTLPRACYTCMPRMSSTLTLPGNVMLQSNASNLCGAMAKIADFGMSVQMEESETHISHWNMGTLTHMAPELMLYGHQSKAADVYAFGITMWELWSGKRPFKGIPKALLGHKVSKEQVRPVFTQECPLEYKALAERSWTFEMAERPTFREIVTLLKHMLEEERIQDEQRMRQRQQEEQLQVEPHHPENDPMKPHHPQNDPMKPHGGADPMKPHGGTDQVAKLTAPQHDAAEQSLGGGEGIDTGVITHVDATKPIATTPTTVSNQEDTAQLGADAEGGMADHQAECCHIERRFIAEGLVEDQGEQECNDILNNSEHGGFETATGCRNAVTTSEVKMFNALEENLSVPEILVSTSGALRHGETEEKDGQIGRCVRQPEGDKHLDTLFKTERITGCLNDKQDEGIIKAQSSETTRKQSSWCFSCFR</sequence>
<dbReference type="PROSITE" id="PS50011">
    <property type="entry name" value="PROTEIN_KINASE_DOM"/>
    <property type="match status" value="1"/>
</dbReference>
<keyword evidence="5" id="KW-1185">Reference proteome</keyword>
<dbReference type="PANTHER" id="PTHR44329">
    <property type="entry name" value="SERINE/THREONINE-PROTEIN KINASE TNNI3K-RELATED"/>
    <property type="match status" value="1"/>
</dbReference>
<dbReference type="Pfam" id="PF00069">
    <property type="entry name" value="Pkinase"/>
    <property type="match status" value="1"/>
</dbReference>
<evidence type="ECO:0000259" key="3">
    <source>
        <dbReference type="PROSITE" id="PS50011"/>
    </source>
</evidence>
<gene>
    <name evidence="4" type="ORF">CEUSTIGMA_g5333.t1</name>
</gene>
<feature type="compositionally biased region" description="Basic and acidic residues" evidence="2">
    <location>
        <begin position="375"/>
        <end position="402"/>
    </location>
</feature>
<dbReference type="GO" id="GO:0004674">
    <property type="term" value="F:protein serine/threonine kinase activity"/>
    <property type="evidence" value="ECO:0007669"/>
    <property type="project" value="TreeGrafter"/>
</dbReference>
<dbReference type="PROSITE" id="PS00107">
    <property type="entry name" value="PROTEIN_KINASE_ATP"/>
    <property type="match status" value="1"/>
</dbReference>
<name>A0A250X498_9CHLO</name>
<keyword evidence="1" id="KW-0067">ATP-binding</keyword>
<dbReference type="SUPFAM" id="SSF56112">
    <property type="entry name" value="Protein kinase-like (PK-like)"/>
    <property type="match status" value="1"/>
</dbReference>
<dbReference type="AlphaFoldDB" id="A0A250X498"/>
<keyword evidence="1" id="KW-0547">Nucleotide-binding</keyword>
<evidence type="ECO:0000256" key="1">
    <source>
        <dbReference type="PROSITE-ProRule" id="PRU10141"/>
    </source>
</evidence>
<dbReference type="InterPro" id="IPR011009">
    <property type="entry name" value="Kinase-like_dom_sf"/>
</dbReference>
<accession>A0A250X498</accession>
<dbReference type="InterPro" id="IPR000719">
    <property type="entry name" value="Prot_kinase_dom"/>
</dbReference>
<evidence type="ECO:0000313" key="4">
    <source>
        <dbReference type="EMBL" id="GAX77891.1"/>
    </source>
</evidence>
<dbReference type="InterPro" id="IPR051681">
    <property type="entry name" value="Ser/Thr_Kinases-Pseudokinases"/>
</dbReference>
<feature type="domain" description="Protein kinase" evidence="3">
    <location>
        <begin position="64"/>
        <end position="370"/>
    </location>
</feature>
<proteinExistence type="predicted"/>
<reference evidence="4 5" key="1">
    <citation type="submission" date="2017-08" db="EMBL/GenBank/DDBJ databases">
        <title>Acidophilic green algal genome provides insights into adaptation to an acidic environment.</title>
        <authorList>
            <person name="Hirooka S."/>
            <person name="Hirose Y."/>
            <person name="Kanesaki Y."/>
            <person name="Higuchi S."/>
            <person name="Fujiwara T."/>
            <person name="Onuma R."/>
            <person name="Era A."/>
            <person name="Ohbayashi R."/>
            <person name="Uzuka A."/>
            <person name="Nozaki H."/>
            <person name="Yoshikawa H."/>
            <person name="Miyagishima S.Y."/>
        </authorList>
    </citation>
    <scope>NUCLEOTIDE SEQUENCE [LARGE SCALE GENOMIC DNA]</scope>
    <source>
        <strain evidence="4 5">NIES-2499</strain>
    </source>
</reference>
<comment type="caution">
    <text evidence="4">The sequence shown here is derived from an EMBL/GenBank/DDBJ whole genome shotgun (WGS) entry which is preliminary data.</text>
</comment>